<evidence type="ECO:0000313" key="1">
    <source>
        <dbReference type="EMBL" id="RZC33461.1"/>
    </source>
</evidence>
<keyword evidence="2" id="KW-1185">Reference proteome</keyword>
<evidence type="ECO:0000313" key="2">
    <source>
        <dbReference type="Proteomes" id="UP000292052"/>
    </source>
</evidence>
<accession>A0A482VKM9</accession>
<protein>
    <submittedName>
        <fullName evidence="1">Uncharacterized protein</fullName>
    </submittedName>
</protein>
<gene>
    <name evidence="1" type="ORF">BDFB_012605</name>
</gene>
<dbReference type="EMBL" id="QDEB01088569">
    <property type="protein sequence ID" value="RZC33461.1"/>
    <property type="molecule type" value="Genomic_DNA"/>
</dbReference>
<comment type="caution">
    <text evidence="1">The sequence shown here is derived from an EMBL/GenBank/DDBJ whole genome shotgun (WGS) entry which is preliminary data.</text>
</comment>
<dbReference type="Proteomes" id="UP000292052">
    <property type="component" value="Unassembled WGS sequence"/>
</dbReference>
<dbReference type="AlphaFoldDB" id="A0A482VKM9"/>
<name>A0A482VKM9_ASBVE</name>
<proteinExistence type="predicted"/>
<dbReference type="OrthoDB" id="6749993at2759"/>
<organism evidence="1 2">
    <name type="scientific">Asbolus verrucosus</name>
    <name type="common">Desert ironclad beetle</name>
    <dbReference type="NCBI Taxonomy" id="1661398"/>
    <lineage>
        <taxon>Eukaryota</taxon>
        <taxon>Metazoa</taxon>
        <taxon>Ecdysozoa</taxon>
        <taxon>Arthropoda</taxon>
        <taxon>Hexapoda</taxon>
        <taxon>Insecta</taxon>
        <taxon>Pterygota</taxon>
        <taxon>Neoptera</taxon>
        <taxon>Endopterygota</taxon>
        <taxon>Coleoptera</taxon>
        <taxon>Polyphaga</taxon>
        <taxon>Cucujiformia</taxon>
        <taxon>Tenebrionidae</taxon>
        <taxon>Pimeliinae</taxon>
        <taxon>Asbolus</taxon>
    </lineage>
</organism>
<reference evidence="1 2" key="1">
    <citation type="submission" date="2017-03" db="EMBL/GenBank/DDBJ databases">
        <title>Genome of the blue death feigning beetle - Asbolus verrucosus.</title>
        <authorList>
            <person name="Rider S.D."/>
        </authorList>
    </citation>
    <scope>NUCLEOTIDE SEQUENCE [LARGE SCALE GENOMIC DNA]</scope>
    <source>
        <strain evidence="1">Butters</strain>
        <tissue evidence="1">Head and leg muscle</tissue>
    </source>
</reference>
<sequence length="549" mass="63340">MDRKRTSVLTEEEEESTIYSRGQVLEIISKLHATTSEFLILTYFKIFKITTGPIYEKFQRRFNHIIFNNSEKVIKELTITVFAQKAQEILAENLSATTYVSCIFPYNLKLEPCPIYVQYFNPSSGIEHRLLGYIPTPLGLGTLLTQHGVVQKLVGYCGDFLYTDPGFSNNKSDHFSSLCLLSGNSIKYLPYSEGFVPRVFDILIDYLPENLSESLSRLGETFLGMSSKSQFSQSFVSEYKNWLSSNRRLHILSSNYTKFVVEHLDMIKSYLEPFQCLPRSIEVLLCNVLQRFLLVFMRELYLKVDEIKLSDNCAVMYYFQLVQIRDLLKLYEDSHYIPPKALACLNNEIDFLVENHVLDQTKGKSDIDNLLKEIISITRTCFTRAINYINPLLEQFTSFEAFSWILLKESSVDKNQIHQTYHLIKDENCTDCPTLFQEVNELNLVLSKMPLLEMEGTIALKWVAVLKNCSNISKITKLLEFLLALPASYDLMKDSKSNCEYLRTRAMIKFNMASVPSDLILNNIEEFFEGHVITAKNIIKNNQIPLLID</sequence>